<sequence>MGRYRIQYYACAFKLKVLIYQEYCYYSIYLLDFFLEQLLFSFINTKLSHRNASKIYQVKMKIELIRETLKLKQLQGNYIQNSFYIILIFISFCLIPIILSQIFSSFFYNDIYYHNNQSIW</sequence>
<keyword evidence="1" id="KW-1133">Transmembrane helix</keyword>
<proteinExistence type="predicted"/>
<protein>
    <recommendedName>
        <fullName evidence="4">Transmembrane protein</fullName>
    </recommendedName>
</protein>
<feature type="transmembrane region" description="Helical" evidence="1">
    <location>
        <begin position="83"/>
        <end position="108"/>
    </location>
</feature>
<keyword evidence="3" id="KW-1185">Reference proteome</keyword>
<evidence type="ECO:0008006" key="4">
    <source>
        <dbReference type="Google" id="ProtNLM"/>
    </source>
</evidence>
<dbReference type="Proteomes" id="UP000692954">
    <property type="component" value="Unassembled WGS sequence"/>
</dbReference>
<name>A0A8S1PIE6_9CILI</name>
<evidence type="ECO:0000313" key="3">
    <source>
        <dbReference type="Proteomes" id="UP000692954"/>
    </source>
</evidence>
<keyword evidence="1" id="KW-0812">Transmembrane</keyword>
<dbReference type="EMBL" id="CAJJDN010000079">
    <property type="protein sequence ID" value="CAD8102886.1"/>
    <property type="molecule type" value="Genomic_DNA"/>
</dbReference>
<evidence type="ECO:0000256" key="1">
    <source>
        <dbReference type="SAM" id="Phobius"/>
    </source>
</evidence>
<keyword evidence="1" id="KW-0472">Membrane</keyword>
<accession>A0A8S1PIE6</accession>
<organism evidence="2 3">
    <name type="scientific">Paramecium sonneborni</name>
    <dbReference type="NCBI Taxonomy" id="65129"/>
    <lineage>
        <taxon>Eukaryota</taxon>
        <taxon>Sar</taxon>
        <taxon>Alveolata</taxon>
        <taxon>Ciliophora</taxon>
        <taxon>Intramacronucleata</taxon>
        <taxon>Oligohymenophorea</taxon>
        <taxon>Peniculida</taxon>
        <taxon>Parameciidae</taxon>
        <taxon>Paramecium</taxon>
    </lineage>
</organism>
<dbReference type="AlphaFoldDB" id="A0A8S1PIE6"/>
<gene>
    <name evidence="2" type="ORF">PSON_ATCC_30995.1.T0790008</name>
</gene>
<evidence type="ECO:0000313" key="2">
    <source>
        <dbReference type="EMBL" id="CAD8102886.1"/>
    </source>
</evidence>
<comment type="caution">
    <text evidence="2">The sequence shown here is derived from an EMBL/GenBank/DDBJ whole genome shotgun (WGS) entry which is preliminary data.</text>
</comment>
<reference evidence="2" key="1">
    <citation type="submission" date="2021-01" db="EMBL/GenBank/DDBJ databases">
        <authorList>
            <consortium name="Genoscope - CEA"/>
            <person name="William W."/>
        </authorList>
    </citation>
    <scope>NUCLEOTIDE SEQUENCE</scope>
</reference>